<dbReference type="InterPro" id="IPR035093">
    <property type="entry name" value="RelE/ParE_toxin_dom_sf"/>
</dbReference>
<name>A0A0G1PBS9_9BACT</name>
<evidence type="ECO:0000313" key="1">
    <source>
        <dbReference type="EMBL" id="KKU02878.1"/>
    </source>
</evidence>
<proteinExistence type="predicted"/>
<reference evidence="1 2" key="1">
    <citation type="journal article" date="2015" name="Nature">
        <title>rRNA introns, odd ribosomes, and small enigmatic genomes across a large radiation of phyla.</title>
        <authorList>
            <person name="Brown C.T."/>
            <person name="Hug L.A."/>
            <person name="Thomas B.C."/>
            <person name="Sharon I."/>
            <person name="Castelle C.J."/>
            <person name="Singh A."/>
            <person name="Wilkins M.J."/>
            <person name="Williams K.H."/>
            <person name="Banfield J.F."/>
        </authorList>
    </citation>
    <scope>NUCLEOTIDE SEQUENCE [LARGE SCALE GENOMIC DNA]</scope>
</reference>
<dbReference type="SUPFAM" id="SSF143011">
    <property type="entry name" value="RelE-like"/>
    <property type="match status" value="1"/>
</dbReference>
<accession>A0A0G1PBS9</accession>
<sequence>MEINLSSHFLKRAKRLSAKEKKELSVRTDLFRENPNDPGLKTHALSGKLKSFLSFSINRKKRVKFMWVDKKIALFIDVGPHDEVYR</sequence>
<dbReference type="Gene3D" id="3.30.2310.20">
    <property type="entry name" value="RelE-like"/>
    <property type="match status" value="1"/>
</dbReference>
<dbReference type="EMBL" id="LCKS01000006">
    <property type="protein sequence ID" value="KKU02878.1"/>
    <property type="molecule type" value="Genomic_DNA"/>
</dbReference>
<evidence type="ECO:0000313" key="2">
    <source>
        <dbReference type="Proteomes" id="UP000034264"/>
    </source>
</evidence>
<comment type="caution">
    <text evidence="1">The sequence shown here is derived from an EMBL/GenBank/DDBJ whole genome shotgun (WGS) entry which is preliminary data.</text>
</comment>
<organism evidence="1 2">
    <name type="scientific">Candidatus Amesbacteria bacterium GW2011_GWC2_45_19</name>
    <dbReference type="NCBI Taxonomy" id="1618366"/>
    <lineage>
        <taxon>Bacteria</taxon>
        <taxon>Candidatus Amesiibacteriota</taxon>
    </lineage>
</organism>
<gene>
    <name evidence="1" type="ORF">UX05_C0006G0051</name>
</gene>
<protein>
    <submittedName>
        <fullName evidence="1">Plasmid stabilization system</fullName>
    </submittedName>
</protein>
<dbReference type="AlphaFoldDB" id="A0A0G1PBS9"/>
<dbReference type="Proteomes" id="UP000034264">
    <property type="component" value="Unassembled WGS sequence"/>
</dbReference>